<dbReference type="Proteomes" id="UP001304769">
    <property type="component" value="Unassembled WGS sequence"/>
</dbReference>
<keyword evidence="4" id="KW-1185">Reference proteome</keyword>
<dbReference type="InterPro" id="IPR001584">
    <property type="entry name" value="Integrase_cat-core"/>
</dbReference>
<evidence type="ECO:0000313" key="4">
    <source>
        <dbReference type="Proteomes" id="UP001304769"/>
    </source>
</evidence>
<comment type="similarity">
    <text evidence="1">Belongs to the transposase IS21/IS408/IS1162 family.</text>
</comment>
<sequence>MEDWALIRQLHLAEGVPQAQIARQLGLSRNTVARALRSEGPPVYRQPPRPSAFDGYEARVRAILGEFPSMPASVIAERLGWPGSESWFRKPSATCGSRRTGCPPGTGEWDSFPVLVVVASYSRFITARMLPTRRTPDLLAGMWSLLSGQLGAVPRRLVWDNEAGIGRRNILAEGVAGFCGSLATRIVQLKPFDPESKGIVERANRFLETSFLPGRRFQGPEDFNAQLGEWLVRANQRTVRALGARPADLLELDRRSMLPLPALDPPVGFRQRIRVARDYYTTVLGNDYSIDPIAIDRLVEVHADLDRVRAQLDGMPVADHRRSWGRNGRVTDPEHVRSAARLRTAFQQPRPRAIEDAGILRDLAEYDAFFGIAIDEEPIP</sequence>
<dbReference type="SUPFAM" id="SSF46689">
    <property type="entry name" value="Homeodomain-like"/>
    <property type="match status" value="1"/>
</dbReference>
<reference evidence="3 4" key="1">
    <citation type="submission" date="2023-12" db="EMBL/GenBank/DDBJ databases">
        <title>Sinomonas terricola sp. nov, isolated from litchi orchard soil in Guangdong, PR China.</title>
        <authorList>
            <person name="Jiaxin W."/>
            <person name="Yang Z."/>
            <person name="Honghui Z."/>
        </authorList>
    </citation>
    <scope>NUCLEOTIDE SEQUENCE [LARGE SCALE GENOMIC DNA]</scope>
    <source>
        <strain evidence="3 4">JGH33</strain>
    </source>
</reference>
<gene>
    <name evidence="3" type="ORF">SPF06_19820</name>
</gene>
<feature type="domain" description="Integrase catalytic" evidence="2">
    <location>
        <begin position="67"/>
        <end position="254"/>
    </location>
</feature>
<dbReference type="PROSITE" id="PS50994">
    <property type="entry name" value="INTEGRASE"/>
    <property type="match status" value="1"/>
</dbReference>
<dbReference type="InterPro" id="IPR012337">
    <property type="entry name" value="RNaseH-like_sf"/>
</dbReference>
<dbReference type="Gene3D" id="3.30.420.10">
    <property type="entry name" value="Ribonuclease H-like superfamily/Ribonuclease H"/>
    <property type="match status" value="1"/>
</dbReference>
<dbReference type="Pfam" id="PF22483">
    <property type="entry name" value="Mu-transpos_C_2"/>
    <property type="match status" value="1"/>
</dbReference>
<organism evidence="3 4">
    <name type="scientific">Sinomonas terricola</name>
    <dbReference type="NCBI Taxonomy" id="3110330"/>
    <lineage>
        <taxon>Bacteria</taxon>
        <taxon>Bacillati</taxon>
        <taxon>Actinomycetota</taxon>
        <taxon>Actinomycetes</taxon>
        <taxon>Micrococcales</taxon>
        <taxon>Micrococcaceae</taxon>
        <taxon>Sinomonas</taxon>
    </lineage>
</organism>
<evidence type="ECO:0000259" key="2">
    <source>
        <dbReference type="PROSITE" id="PS50994"/>
    </source>
</evidence>
<evidence type="ECO:0000256" key="1">
    <source>
        <dbReference type="ARBA" id="ARBA00009277"/>
    </source>
</evidence>
<dbReference type="InterPro" id="IPR054353">
    <property type="entry name" value="IstA-like_C"/>
</dbReference>
<dbReference type="PANTHER" id="PTHR35004:SF8">
    <property type="entry name" value="TRANSPOSASE RV3428C-RELATED"/>
    <property type="match status" value="1"/>
</dbReference>
<proteinExistence type="inferred from homology"/>
<dbReference type="PANTHER" id="PTHR35004">
    <property type="entry name" value="TRANSPOSASE RV3428C-RELATED"/>
    <property type="match status" value="1"/>
</dbReference>
<evidence type="ECO:0000313" key="3">
    <source>
        <dbReference type="EMBL" id="MEA5456977.1"/>
    </source>
</evidence>
<name>A0ABU5TBA3_9MICC</name>
<dbReference type="Gene3D" id="1.10.10.60">
    <property type="entry name" value="Homeodomain-like"/>
    <property type="match status" value="1"/>
</dbReference>
<comment type="caution">
    <text evidence="3">The sequence shown here is derived from an EMBL/GenBank/DDBJ whole genome shotgun (WGS) entry which is preliminary data.</text>
</comment>
<protein>
    <submittedName>
        <fullName evidence="3">IS21 family transposase</fullName>
    </submittedName>
</protein>
<dbReference type="EMBL" id="JAYGGQ010000019">
    <property type="protein sequence ID" value="MEA5456977.1"/>
    <property type="molecule type" value="Genomic_DNA"/>
</dbReference>
<accession>A0ABU5TBA3</accession>
<dbReference type="InterPro" id="IPR036397">
    <property type="entry name" value="RNaseH_sf"/>
</dbReference>
<dbReference type="InterPro" id="IPR009057">
    <property type="entry name" value="Homeodomain-like_sf"/>
</dbReference>
<dbReference type="SUPFAM" id="SSF53098">
    <property type="entry name" value="Ribonuclease H-like"/>
    <property type="match status" value="1"/>
</dbReference>